<feature type="compositionally biased region" description="Polar residues" evidence="8">
    <location>
        <begin position="262"/>
        <end position="286"/>
    </location>
</feature>
<dbReference type="EMBL" id="WXEX01000002">
    <property type="protein sequence ID" value="MZP41962.1"/>
    <property type="molecule type" value="Genomic_DNA"/>
</dbReference>
<protein>
    <submittedName>
        <fullName evidence="11">OmpA family protein</fullName>
    </submittedName>
</protein>
<dbReference type="GO" id="GO:0005886">
    <property type="term" value="C:plasma membrane"/>
    <property type="evidence" value="ECO:0007669"/>
    <property type="project" value="UniProtKB-SubCell"/>
</dbReference>
<dbReference type="InterPro" id="IPR050330">
    <property type="entry name" value="Bact_OuterMem_StrucFunc"/>
</dbReference>
<dbReference type="PANTHER" id="PTHR30329">
    <property type="entry name" value="STATOR ELEMENT OF FLAGELLAR MOTOR COMPLEX"/>
    <property type="match status" value="1"/>
</dbReference>
<dbReference type="Proteomes" id="UP000471031">
    <property type="component" value="Unassembled WGS sequence"/>
</dbReference>
<evidence type="ECO:0000256" key="4">
    <source>
        <dbReference type="ARBA" id="ARBA00022692"/>
    </source>
</evidence>
<gene>
    <name evidence="11" type="ORF">GTO89_02795</name>
</gene>
<dbReference type="OrthoDB" id="9815217at2"/>
<sequence>MSKKKQHHEEHVDESWLIPYADILTLLLALFIVMFAVSQVDTKKFEALKKAMESVFKGGSGLMANSSAVPSEGTSDSSTDAALMEALKEAQELQEAKNRIDQYIEEKGLKNQVETNLVREGLQISFRDAALFDSGKADLKRDALPALDLIASTLHNMPNEVRIAGHTDNLPISTAEFPSNWDLSAKRALNVMKHILNDKQNNPVKFTAVGYGEYHPKASNNTPEGRAQNRRVEVLIIRQYPLPDQKATSSTIKAVPEPLGPQGSTATPAANQPKPASTVSGNGESTPPSPVLEGLPGEPKRLPADAVPDSPLRFVP</sequence>
<dbReference type="InterPro" id="IPR025713">
    <property type="entry name" value="MotB-like_N_dom"/>
</dbReference>
<accession>A0A845L5R9</accession>
<evidence type="ECO:0000313" key="11">
    <source>
        <dbReference type="EMBL" id="MZP41962.1"/>
    </source>
</evidence>
<comment type="similarity">
    <text evidence="2">Belongs to the MotB family.</text>
</comment>
<evidence type="ECO:0000256" key="2">
    <source>
        <dbReference type="ARBA" id="ARBA00008914"/>
    </source>
</evidence>
<dbReference type="Pfam" id="PF13677">
    <property type="entry name" value="MotB_plug"/>
    <property type="match status" value="1"/>
</dbReference>
<feature type="region of interest" description="Disordered" evidence="8">
    <location>
        <begin position="246"/>
        <end position="316"/>
    </location>
</feature>
<evidence type="ECO:0000256" key="7">
    <source>
        <dbReference type="PROSITE-ProRule" id="PRU00473"/>
    </source>
</evidence>
<evidence type="ECO:0000256" key="9">
    <source>
        <dbReference type="SAM" id="Phobius"/>
    </source>
</evidence>
<comment type="caution">
    <text evidence="11">The sequence shown here is derived from an EMBL/GenBank/DDBJ whole genome shotgun (WGS) entry which is preliminary data.</text>
</comment>
<keyword evidence="4 9" id="KW-0812">Transmembrane</keyword>
<name>A0A845L5R9_HELGE</name>
<dbReference type="PROSITE" id="PS51123">
    <property type="entry name" value="OMPA_2"/>
    <property type="match status" value="1"/>
</dbReference>
<evidence type="ECO:0000259" key="10">
    <source>
        <dbReference type="PROSITE" id="PS51123"/>
    </source>
</evidence>
<dbReference type="PANTHER" id="PTHR30329:SF21">
    <property type="entry name" value="LIPOPROTEIN YIAD-RELATED"/>
    <property type="match status" value="1"/>
</dbReference>
<dbReference type="RefSeq" id="WP_161260552.1">
    <property type="nucleotide sequence ID" value="NZ_JAFBDC010000002.1"/>
</dbReference>
<reference evidence="11 12" key="1">
    <citation type="submission" date="2020-01" db="EMBL/GenBank/DDBJ databases">
        <title>Whole genome sequence of Heliobacterium gestii DSM 11169.</title>
        <authorList>
            <person name="Kyndt J.A."/>
            <person name="Meyer T.E."/>
        </authorList>
    </citation>
    <scope>NUCLEOTIDE SEQUENCE [LARGE SCALE GENOMIC DNA]</scope>
    <source>
        <strain evidence="11 12">DSM 11169</strain>
    </source>
</reference>
<dbReference type="SUPFAM" id="SSF103088">
    <property type="entry name" value="OmpA-like"/>
    <property type="match status" value="1"/>
</dbReference>
<keyword evidence="6 7" id="KW-0472">Membrane</keyword>
<evidence type="ECO:0000256" key="3">
    <source>
        <dbReference type="ARBA" id="ARBA00022475"/>
    </source>
</evidence>
<evidence type="ECO:0000256" key="6">
    <source>
        <dbReference type="ARBA" id="ARBA00023136"/>
    </source>
</evidence>
<proteinExistence type="inferred from homology"/>
<evidence type="ECO:0000256" key="1">
    <source>
        <dbReference type="ARBA" id="ARBA00004162"/>
    </source>
</evidence>
<keyword evidence="3" id="KW-1003">Cell membrane</keyword>
<keyword evidence="5 9" id="KW-1133">Transmembrane helix</keyword>
<dbReference type="Pfam" id="PF00691">
    <property type="entry name" value="OmpA"/>
    <property type="match status" value="1"/>
</dbReference>
<feature type="transmembrane region" description="Helical" evidence="9">
    <location>
        <begin position="20"/>
        <end position="40"/>
    </location>
</feature>
<comment type="subcellular location">
    <subcellularLocation>
        <location evidence="1">Cell membrane</location>
        <topology evidence="1">Single-pass membrane protein</topology>
    </subcellularLocation>
</comment>
<evidence type="ECO:0000256" key="5">
    <source>
        <dbReference type="ARBA" id="ARBA00022989"/>
    </source>
</evidence>
<evidence type="ECO:0000313" key="12">
    <source>
        <dbReference type="Proteomes" id="UP000471031"/>
    </source>
</evidence>
<feature type="domain" description="OmpA-like" evidence="10">
    <location>
        <begin position="119"/>
        <end position="240"/>
    </location>
</feature>
<dbReference type="InterPro" id="IPR006665">
    <property type="entry name" value="OmpA-like"/>
</dbReference>
<dbReference type="Gene3D" id="3.30.1330.60">
    <property type="entry name" value="OmpA-like domain"/>
    <property type="match status" value="1"/>
</dbReference>
<dbReference type="CDD" id="cd07185">
    <property type="entry name" value="OmpA_C-like"/>
    <property type="match status" value="1"/>
</dbReference>
<organism evidence="11 12">
    <name type="scientific">Heliomicrobium gestii</name>
    <name type="common">Heliobacterium gestii</name>
    <dbReference type="NCBI Taxonomy" id="2699"/>
    <lineage>
        <taxon>Bacteria</taxon>
        <taxon>Bacillati</taxon>
        <taxon>Bacillota</taxon>
        <taxon>Clostridia</taxon>
        <taxon>Eubacteriales</taxon>
        <taxon>Heliobacteriaceae</taxon>
        <taxon>Heliomicrobium</taxon>
    </lineage>
</organism>
<dbReference type="InterPro" id="IPR036737">
    <property type="entry name" value="OmpA-like_sf"/>
</dbReference>
<dbReference type="AlphaFoldDB" id="A0A845L5R9"/>
<keyword evidence="12" id="KW-1185">Reference proteome</keyword>
<evidence type="ECO:0000256" key="8">
    <source>
        <dbReference type="SAM" id="MobiDB-lite"/>
    </source>
</evidence>